<dbReference type="PANTHER" id="PTHR23076">
    <property type="entry name" value="METALLOPROTEASE M41 FTSH"/>
    <property type="match status" value="1"/>
</dbReference>
<dbReference type="FunFam" id="1.10.8.60:FF:000001">
    <property type="entry name" value="ATP-dependent zinc metalloprotease FtsH"/>
    <property type="match status" value="1"/>
</dbReference>
<evidence type="ECO:0000256" key="5">
    <source>
        <dbReference type="ARBA" id="ARBA00022801"/>
    </source>
</evidence>
<feature type="domain" description="ATPase AAA-type core" evidence="8">
    <location>
        <begin position="2"/>
        <end position="44"/>
    </location>
</feature>
<dbReference type="Pfam" id="PF17862">
    <property type="entry name" value="AAA_lid_3"/>
    <property type="match status" value="1"/>
</dbReference>
<dbReference type="PANTHER" id="PTHR23076:SF97">
    <property type="entry name" value="ATP-DEPENDENT ZINC METALLOPROTEASE YME1L1"/>
    <property type="match status" value="1"/>
</dbReference>
<dbReference type="Gene3D" id="1.20.58.760">
    <property type="entry name" value="Peptidase M41"/>
    <property type="match status" value="1"/>
</dbReference>
<comment type="caution">
    <text evidence="11">The sequence shown here is derived from an EMBL/GenBank/DDBJ whole genome shotgun (WGS) entry which is preliminary data.</text>
</comment>
<dbReference type="InterPro" id="IPR037219">
    <property type="entry name" value="Peptidase_M41-like"/>
</dbReference>
<dbReference type="SUPFAM" id="SSF52540">
    <property type="entry name" value="P-loop containing nucleoside triphosphate hydrolases"/>
    <property type="match status" value="1"/>
</dbReference>
<name>X1V7F2_9ZZZZ</name>
<dbReference type="PROSITE" id="PS00674">
    <property type="entry name" value="AAA"/>
    <property type="match status" value="1"/>
</dbReference>
<dbReference type="InterPro" id="IPR003960">
    <property type="entry name" value="ATPase_AAA_CS"/>
</dbReference>
<dbReference type="InterPro" id="IPR003959">
    <property type="entry name" value="ATPase_AAA_core"/>
</dbReference>
<keyword evidence="7" id="KW-0482">Metalloprotease</keyword>
<proteinExistence type="inferred from homology"/>
<dbReference type="EMBL" id="BARW01028030">
    <property type="protein sequence ID" value="GAJ08441.1"/>
    <property type="molecule type" value="Genomic_DNA"/>
</dbReference>
<reference evidence="11" key="1">
    <citation type="journal article" date="2014" name="Front. Microbiol.">
        <title>High frequency of phylogenetically diverse reductive dehalogenase-homologous genes in deep subseafloor sedimentary metagenomes.</title>
        <authorList>
            <person name="Kawai M."/>
            <person name="Futagami T."/>
            <person name="Toyoda A."/>
            <person name="Takaki Y."/>
            <person name="Nishi S."/>
            <person name="Hori S."/>
            <person name="Arai W."/>
            <person name="Tsubouchi T."/>
            <person name="Morono Y."/>
            <person name="Uchiyama I."/>
            <person name="Ito T."/>
            <person name="Fujiyama A."/>
            <person name="Inagaki F."/>
            <person name="Takami H."/>
        </authorList>
    </citation>
    <scope>NUCLEOTIDE SEQUENCE</scope>
    <source>
        <strain evidence="11">Expedition CK06-06</strain>
    </source>
</reference>
<feature type="domain" description="Peptidase M41" evidence="9">
    <location>
        <begin position="126"/>
        <end position="240"/>
    </location>
</feature>
<keyword evidence="5" id="KW-0378">Hydrolase</keyword>
<dbReference type="Pfam" id="PF00004">
    <property type="entry name" value="AAA"/>
    <property type="match status" value="1"/>
</dbReference>
<feature type="non-terminal residue" evidence="11">
    <location>
        <position position="241"/>
    </location>
</feature>
<dbReference type="GO" id="GO:0005524">
    <property type="term" value="F:ATP binding"/>
    <property type="evidence" value="ECO:0007669"/>
    <property type="project" value="InterPro"/>
</dbReference>
<dbReference type="GO" id="GO:0030163">
    <property type="term" value="P:protein catabolic process"/>
    <property type="evidence" value="ECO:0007669"/>
    <property type="project" value="TreeGrafter"/>
</dbReference>
<keyword evidence="3" id="KW-0645">Protease</keyword>
<dbReference type="InterPro" id="IPR041569">
    <property type="entry name" value="AAA_lid_3"/>
</dbReference>
<evidence type="ECO:0000256" key="7">
    <source>
        <dbReference type="ARBA" id="ARBA00023049"/>
    </source>
</evidence>
<comment type="similarity">
    <text evidence="2">In the C-terminal section; belongs to the peptidase M41 family.</text>
</comment>
<organism evidence="11">
    <name type="scientific">marine sediment metagenome</name>
    <dbReference type="NCBI Taxonomy" id="412755"/>
    <lineage>
        <taxon>unclassified sequences</taxon>
        <taxon>metagenomes</taxon>
        <taxon>ecological metagenomes</taxon>
    </lineage>
</organism>
<dbReference type="GO" id="GO:0016887">
    <property type="term" value="F:ATP hydrolysis activity"/>
    <property type="evidence" value="ECO:0007669"/>
    <property type="project" value="InterPro"/>
</dbReference>
<protein>
    <recommendedName>
        <fullName evidence="12">AAA+ ATPase domain-containing protein</fullName>
    </recommendedName>
</protein>
<evidence type="ECO:0000256" key="6">
    <source>
        <dbReference type="ARBA" id="ARBA00022833"/>
    </source>
</evidence>
<evidence type="ECO:0008006" key="12">
    <source>
        <dbReference type="Google" id="ProtNLM"/>
    </source>
</evidence>
<evidence type="ECO:0000256" key="2">
    <source>
        <dbReference type="ARBA" id="ARBA00010044"/>
    </source>
</evidence>
<evidence type="ECO:0000256" key="1">
    <source>
        <dbReference type="ARBA" id="ARBA00001947"/>
    </source>
</evidence>
<dbReference type="Pfam" id="PF01434">
    <property type="entry name" value="Peptidase_M41"/>
    <property type="match status" value="1"/>
</dbReference>
<dbReference type="SUPFAM" id="SSF140990">
    <property type="entry name" value="FtsH protease domain-like"/>
    <property type="match status" value="1"/>
</dbReference>
<dbReference type="Gene3D" id="3.40.50.300">
    <property type="entry name" value="P-loop containing nucleotide triphosphate hydrolases"/>
    <property type="match status" value="1"/>
</dbReference>
<dbReference type="InterPro" id="IPR027417">
    <property type="entry name" value="P-loop_NTPase"/>
</dbReference>
<evidence type="ECO:0000313" key="11">
    <source>
        <dbReference type="EMBL" id="GAJ08441.1"/>
    </source>
</evidence>
<dbReference type="GO" id="GO:0046872">
    <property type="term" value="F:metal ion binding"/>
    <property type="evidence" value="ECO:0007669"/>
    <property type="project" value="UniProtKB-KW"/>
</dbReference>
<dbReference type="InterPro" id="IPR000642">
    <property type="entry name" value="Peptidase_M41"/>
</dbReference>
<dbReference type="GO" id="GO:0006508">
    <property type="term" value="P:proteolysis"/>
    <property type="evidence" value="ECO:0007669"/>
    <property type="project" value="UniProtKB-KW"/>
</dbReference>
<evidence type="ECO:0000256" key="3">
    <source>
        <dbReference type="ARBA" id="ARBA00022670"/>
    </source>
</evidence>
<evidence type="ECO:0000259" key="9">
    <source>
        <dbReference type="Pfam" id="PF01434"/>
    </source>
</evidence>
<sequence length="241" mass="26333">MILVEMDGFEENSGVILIAATNRPDVLDPALLRPGRFDRHVVVDVPDIRGREGILKVHIKDIPLAEDVDLKIIARGTPGFVGADIANLVNEAALMAARFGQESVTMLDFEEAKDKVLMGAERKSLVLSDEEKRTTAFHEAGHAICNLYCPAADPLHKVTIIPRGRALGVTFSLPGEDKHSHTKEYILDKICIMMGGRVAEEMVFNTQTTGAANDIKHATDLIRKVICDFGMSDELGPLSYG</sequence>
<evidence type="ECO:0000259" key="10">
    <source>
        <dbReference type="Pfam" id="PF17862"/>
    </source>
</evidence>
<evidence type="ECO:0000259" key="8">
    <source>
        <dbReference type="Pfam" id="PF00004"/>
    </source>
</evidence>
<gene>
    <name evidence="11" type="ORF">S12H4_45345</name>
</gene>
<feature type="domain" description="AAA ATPase AAA+ lid" evidence="10">
    <location>
        <begin position="67"/>
        <end position="111"/>
    </location>
</feature>
<evidence type="ECO:0000256" key="4">
    <source>
        <dbReference type="ARBA" id="ARBA00022723"/>
    </source>
</evidence>
<dbReference type="GO" id="GO:0004222">
    <property type="term" value="F:metalloendopeptidase activity"/>
    <property type="evidence" value="ECO:0007669"/>
    <property type="project" value="InterPro"/>
</dbReference>
<keyword evidence="6" id="KW-0862">Zinc</keyword>
<dbReference type="AlphaFoldDB" id="X1V7F2"/>
<dbReference type="GO" id="GO:0004176">
    <property type="term" value="F:ATP-dependent peptidase activity"/>
    <property type="evidence" value="ECO:0007669"/>
    <property type="project" value="InterPro"/>
</dbReference>
<keyword evidence="4" id="KW-0479">Metal-binding</keyword>
<accession>X1V7F2</accession>
<dbReference type="Gene3D" id="1.10.8.60">
    <property type="match status" value="1"/>
</dbReference>
<comment type="cofactor">
    <cofactor evidence="1">
        <name>Zn(2+)</name>
        <dbReference type="ChEBI" id="CHEBI:29105"/>
    </cofactor>
</comment>
<dbReference type="GO" id="GO:0005886">
    <property type="term" value="C:plasma membrane"/>
    <property type="evidence" value="ECO:0007669"/>
    <property type="project" value="TreeGrafter"/>
</dbReference>